<dbReference type="SMART" id="SM00671">
    <property type="entry name" value="SEL1"/>
    <property type="match status" value="4"/>
</dbReference>
<dbReference type="PATRIC" id="fig|1217651.3.peg.1175"/>
<dbReference type="AlphaFoldDB" id="N8XEQ2"/>
<dbReference type="InterPro" id="IPR006597">
    <property type="entry name" value="Sel1-like"/>
</dbReference>
<reference evidence="1 2" key="1">
    <citation type="submission" date="2013-02" db="EMBL/GenBank/DDBJ databases">
        <title>The Genome Sequence of Acinetobacter bereziniae NIPH 3.</title>
        <authorList>
            <consortium name="The Broad Institute Genome Sequencing Platform"/>
            <consortium name="The Broad Institute Genome Sequencing Center for Infectious Disease"/>
            <person name="Cerqueira G."/>
            <person name="Feldgarden M."/>
            <person name="Courvalin P."/>
            <person name="Perichon B."/>
            <person name="Grillot-Courvalin C."/>
            <person name="Clermont D."/>
            <person name="Rocha E."/>
            <person name="Yoon E.-J."/>
            <person name="Nemec A."/>
            <person name="Walker B."/>
            <person name="Young S.K."/>
            <person name="Zeng Q."/>
            <person name="Gargeya S."/>
            <person name="Fitzgerald M."/>
            <person name="Haas B."/>
            <person name="Abouelleil A."/>
            <person name="Alvarado L."/>
            <person name="Arachchi H.M."/>
            <person name="Berlin A.M."/>
            <person name="Chapman S.B."/>
            <person name="Dewar J."/>
            <person name="Goldberg J."/>
            <person name="Griggs A."/>
            <person name="Gujja S."/>
            <person name="Hansen M."/>
            <person name="Howarth C."/>
            <person name="Imamovic A."/>
            <person name="Larimer J."/>
            <person name="McCowan C."/>
            <person name="Murphy C."/>
            <person name="Neiman D."/>
            <person name="Pearson M."/>
            <person name="Priest M."/>
            <person name="Roberts A."/>
            <person name="Saif S."/>
            <person name="Shea T."/>
            <person name="Sisk P."/>
            <person name="Sykes S."/>
            <person name="Wortman J."/>
            <person name="Nusbaum C."/>
            <person name="Birren B."/>
        </authorList>
    </citation>
    <scope>NUCLEOTIDE SEQUENCE [LARGE SCALE GENOMIC DNA]</scope>
    <source>
        <strain evidence="1 2">NIPH 3</strain>
    </source>
</reference>
<dbReference type="InterPro" id="IPR050767">
    <property type="entry name" value="Sel1_AlgK"/>
</dbReference>
<name>N8XEQ2_ACIBZ</name>
<dbReference type="InterPro" id="IPR011990">
    <property type="entry name" value="TPR-like_helical_dom_sf"/>
</dbReference>
<dbReference type="Proteomes" id="UP000013270">
    <property type="component" value="Unassembled WGS sequence"/>
</dbReference>
<dbReference type="HOGENOM" id="CLU_539301_0_0_6"/>
<proteinExistence type="predicted"/>
<organism evidence="1 2">
    <name type="scientific">Acinetobacter bereziniae NIPH 3</name>
    <dbReference type="NCBI Taxonomy" id="1217651"/>
    <lineage>
        <taxon>Bacteria</taxon>
        <taxon>Pseudomonadati</taxon>
        <taxon>Pseudomonadota</taxon>
        <taxon>Gammaproteobacteria</taxon>
        <taxon>Moraxellales</taxon>
        <taxon>Moraxellaceae</taxon>
        <taxon>Acinetobacter</taxon>
    </lineage>
</organism>
<dbReference type="RefSeq" id="WP_004829434.1">
    <property type="nucleotide sequence ID" value="NZ_KB849467.1"/>
</dbReference>
<dbReference type="Pfam" id="PF08238">
    <property type="entry name" value="Sel1"/>
    <property type="match status" value="4"/>
</dbReference>
<dbReference type="EMBL" id="APPK01000024">
    <property type="protein sequence ID" value="ENV22952.1"/>
    <property type="molecule type" value="Genomic_DNA"/>
</dbReference>
<dbReference type="Gene3D" id="1.25.40.10">
    <property type="entry name" value="Tetratricopeptide repeat domain"/>
    <property type="match status" value="2"/>
</dbReference>
<evidence type="ECO:0000313" key="2">
    <source>
        <dbReference type="Proteomes" id="UP000013270"/>
    </source>
</evidence>
<sequence length="505" mass="58597">MAFYTFDKLKNQVDYIVNSFSQIKERELNAIYENEYNDKDLLALDILQNRDFEYLIKPLEIYFPKSYQFLHKENIEFQVLFYWSENLSGKRTLTCNPFFVIKDRVYLITLPSYKCGDIRTSIYKGLNERMGGIVCSESYLSIWGKTLISEPVSWYAFEFYLPRKNKKNIIKRIVSLIPYTFTNSQVTDIEDQEKYAVKDFPNLRVLLDSREPEEQQTEYDLLLTCYDYNQNIYWVKNGDFENEIYLLSNPETAIDEYMVHVFSQAEGRFDFSPWASKLEETDIIHQIEEPEDEVEEELEGIPLLDPELAAKLGNIPAQIKLGVDYSLGRNDVEKDSKRGRDWFWQSAKFGNLLAQYNWTSYWSKEPVYLETELTSTLLESLQMQGNLAATYMLGVFSEEGMDGVEQSYPLAVHFYTYAAEQGFAPAMNNLADKYENGLGVEQDLPKALALYTQAAEQDIGAAQWSLGLMYLEGKGVTQDQTKAKQWLEKAAGNGWDQAVELLKTF</sequence>
<gene>
    <name evidence="1" type="ORF">F963_01205</name>
</gene>
<evidence type="ECO:0008006" key="3">
    <source>
        <dbReference type="Google" id="ProtNLM"/>
    </source>
</evidence>
<protein>
    <recommendedName>
        <fullName evidence="3">Sel1 repeat family protein</fullName>
    </recommendedName>
</protein>
<dbReference type="PANTHER" id="PTHR11102:SF160">
    <property type="entry name" value="ERAD-ASSOCIATED E3 UBIQUITIN-PROTEIN LIGASE COMPONENT HRD3"/>
    <property type="match status" value="1"/>
</dbReference>
<dbReference type="PANTHER" id="PTHR11102">
    <property type="entry name" value="SEL-1-LIKE PROTEIN"/>
    <property type="match status" value="1"/>
</dbReference>
<accession>N8XEQ2</accession>
<dbReference type="SUPFAM" id="SSF81901">
    <property type="entry name" value="HCP-like"/>
    <property type="match status" value="2"/>
</dbReference>
<comment type="caution">
    <text evidence="1">The sequence shown here is derived from an EMBL/GenBank/DDBJ whole genome shotgun (WGS) entry which is preliminary data.</text>
</comment>
<evidence type="ECO:0000313" key="1">
    <source>
        <dbReference type="EMBL" id="ENV22952.1"/>
    </source>
</evidence>